<dbReference type="Gene3D" id="1.20.1250.20">
    <property type="entry name" value="MFS general substrate transporter like domains"/>
    <property type="match status" value="2"/>
</dbReference>
<dbReference type="GO" id="GO:0022857">
    <property type="term" value="F:transmembrane transporter activity"/>
    <property type="evidence" value="ECO:0007669"/>
    <property type="project" value="InterPro"/>
</dbReference>
<feature type="transmembrane region" description="Helical" evidence="6">
    <location>
        <begin position="357"/>
        <end position="379"/>
    </location>
</feature>
<evidence type="ECO:0000256" key="4">
    <source>
        <dbReference type="ARBA" id="ARBA00022989"/>
    </source>
</evidence>
<dbReference type="InterPro" id="IPR036259">
    <property type="entry name" value="MFS_trans_sf"/>
</dbReference>
<evidence type="ECO:0000256" key="2">
    <source>
        <dbReference type="ARBA" id="ARBA00022448"/>
    </source>
</evidence>
<feature type="transmembrane region" description="Helical" evidence="6">
    <location>
        <begin position="268"/>
        <end position="289"/>
    </location>
</feature>
<sequence length="422" mass="45528">MTTKSATKKEAGQSLPLPGPQAKGTVFAILIAISFVHLFNDSIQSVIPAIFPILKESMSLSYTQIGWISFAINFTASIMQPVIGLFSDKRPTPAILPIGMGFTLTGMLLLAYAADYKAVLIAVIFVGLGSAAFHPEGSRVSHMAAGPRRGLAQSIFQVGGNAGQSLAPMLTSWIFIPLGQFGAIWFTGIAAAGIVVQSFIARWYGNVLRTEGYARKKAAARQMKPEVRNRIMFAMVVLILLVFVRSWYSTSVGSYYSFYLMEVFKMPLADAQLYIFLFLGAGALGTFFGGPLADRFGKRNMIFLSMVLAAPLALLLPYANQFWTAILLPIIGFIMLSSFSITVVYAQMLVPGKIGTVSGLITGLAFGLGGVGALVLGNWIDKVGITNIMFLCGFLPLLGILTFLLPTDKTLNRWAEENGAEV</sequence>
<evidence type="ECO:0000256" key="1">
    <source>
        <dbReference type="ARBA" id="ARBA00004651"/>
    </source>
</evidence>
<keyword evidence="9" id="KW-1185">Reference proteome</keyword>
<evidence type="ECO:0000256" key="3">
    <source>
        <dbReference type="ARBA" id="ARBA00022692"/>
    </source>
</evidence>
<dbReference type="GO" id="GO:0005886">
    <property type="term" value="C:plasma membrane"/>
    <property type="evidence" value="ECO:0007669"/>
    <property type="project" value="UniProtKB-SubCell"/>
</dbReference>
<organism evidence="8 9">
    <name type="scientific">Paenibacillus terrae</name>
    <dbReference type="NCBI Taxonomy" id="159743"/>
    <lineage>
        <taxon>Bacteria</taxon>
        <taxon>Bacillati</taxon>
        <taxon>Bacillota</taxon>
        <taxon>Bacilli</taxon>
        <taxon>Bacillales</taxon>
        <taxon>Paenibacillaceae</taxon>
        <taxon>Paenibacillus</taxon>
    </lineage>
</organism>
<keyword evidence="5 6" id="KW-0472">Membrane</keyword>
<feature type="transmembrane region" description="Helical" evidence="6">
    <location>
        <begin position="94"/>
        <end position="112"/>
    </location>
</feature>
<dbReference type="CDD" id="cd17478">
    <property type="entry name" value="MFS_FsR"/>
    <property type="match status" value="1"/>
</dbReference>
<dbReference type="PROSITE" id="PS50850">
    <property type="entry name" value="MFS"/>
    <property type="match status" value="1"/>
</dbReference>
<evidence type="ECO:0000313" key="8">
    <source>
        <dbReference type="EMBL" id="KJD46586.1"/>
    </source>
</evidence>
<keyword evidence="3 6" id="KW-0812">Transmembrane</keyword>
<dbReference type="EMBL" id="JTHP01000007">
    <property type="protein sequence ID" value="KJD46586.1"/>
    <property type="molecule type" value="Genomic_DNA"/>
</dbReference>
<dbReference type="PATRIC" id="fig|159743.3.peg.1321"/>
<reference evidence="8 9" key="1">
    <citation type="submission" date="2014-11" db="EMBL/GenBank/DDBJ databases">
        <title>Draft Genome Sequences of Paenibacillus polymyxa NRRL B-30509 and Paenibacillus terrae NRRL B-30644, Strains from a Poultry Environment that Produce Tridecaptin A and Paenicidins.</title>
        <authorList>
            <person name="van Belkum M.J."/>
            <person name="Lohans C.T."/>
            <person name="Vederas J.C."/>
        </authorList>
    </citation>
    <scope>NUCLEOTIDE SEQUENCE [LARGE SCALE GENOMIC DNA]</scope>
    <source>
        <strain evidence="8 9">NRRL B-30644</strain>
    </source>
</reference>
<feature type="transmembrane region" description="Helical" evidence="6">
    <location>
        <begin position="231"/>
        <end position="248"/>
    </location>
</feature>
<feature type="transmembrane region" description="Helical" evidence="6">
    <location>
        <begin position="325"/>
        <end position="345"/>
    </location>
</feature>
<dbReference type="Proteomes" id="UP000032534">
    <property type="component" value="Unassembled WGS sequence"/>
</dbReference>
<comment type="subcellular location">
    <subcellularLocation>
        <location evidence="1">Cell membrane</location>
        <topology evidence="1">Multi-pass membrane protein</topology>
    </subcellularLocation>
</comment>
<feature type="transmembrane region" description="Helical" evidence="6">
    <location>
        <begin position="385"/>
        <end position="405"/>
    </location>
</feature>
<feature type="transmembrane region" description="Helical" evidence="6">
    <location>
        <begin position="182"/>
        <end position="205"/>
    </location>
</feature>
<feature type="domain" description="Major facilitator superfamily (MFS) profile" evidence="7">
    <location>
        <begin position="26"/>
        <end position="411"/>
    </location>
</feature>
<protein>
    <submittedName>
        <fullName evidence="8">Fosmidomycin resistance protein</fullName>
    </submittedName>
</protein>
<dbReference type="RefSeq" id="WP_044645276.1">
    <property type="nucleotide sequence ID" value="NZ_JTHP01000007.1"/>
</dbReference>
<evidence type="ECO:0000313" key="9">
    <source>
        <dbReference type="Proteomes" id="UP000032534"/>
    </source>
</evidence>
<dbReference type="PANTHER" id="PTHR43129">
    <property type="entry name" value="FOSMIDOMYCIN RESISTANCE PROTEIN"/>
    <property type="match status" value="1"/>
</dbReference>
<comment type="caution">
    <text evidence="8">The sequence shown here is derived from an EMBL/GenBank/DDBJ whole genome shotgun (WGS) entry which is preliminary data.</text>
</comment>
<dbReference type="SUPFAM" id="SSF103473">
    <property type="entry name" value="MFS general substrate transporter"/>
    <property type="match status" value="1"/>
</dbReference>
<dbReference type="OrthoDB" id="9770492at2"/>
<dbReference type="InterPro" id="IPR020846">
    <property type="entry name" value="MFS_dom"/>
</dbReference>
<feature type="transmembrane region" description="Helical" evidence="6">
    <location>
        <begin position="118"/>
        <end position="134"/>
    </location>
</feature>
<feature type="transmembrane region" description="Helical" evidence="6">
    <location>
        <begin position="301"/>
        <end position="319"/>
    </location>
</feature>
<keyword evidence="2" id="KW-0813">Transport</keyword>
<evidence type="ECO:0000256" key="5">
    <source>
        <dbReference type="ARBA" id="ARBA00023136"/>
    </source>
</evidence>
<feature type="transmembrane region" description="Helical" evidence="6">
    <location>
        <begin position="65"/>
        <end position="87"/>
    </location>
</feature>
<evidence type="ECO:0000256" key="6">
    <source>
        <dbReference type="SAM" id="Phobius"/>
    </source>
</evidence>
<dbReference type="InterPro" id="IPR011701">
    <property type="entry name" value="MFS"/>
</dbReference>
<gene>
    <name evidence="8" type="ORF">QD47_06100</name>
</gene>
<dbReference type="AlphaFoldDB" id="A0A0D7X5B5"/>
<dbReference type="PANTHER" id="PTHR43129:SF1">
    <property type="entry name" value="FOSMIDOMYCIN RESISTANCE PROTEIN"/>
    <property type="match status" value="1"/>
</dbReference>
<proteinExistence type="predicted"/>
<evidence type="ECO:0000259" key="7">
    <source>
        <dbReference type="PROSITE" id="PS50850"/>
    </source>
</evidence>
<accession>A0A0D7X5B5</accession>
<name>A0A0D7X5B5_9BACL</name>
<keyword evidence="4 6" id="KW-1133">Transmembrane helix</keyword>
<dbReference type="Pfam" id="PF07690">
    <property type="entry name" value="MFS_1"/>
    <property type="match status" value="1"/>
</dbReference>